<keyword evidence="2" id="KW-1185">Reference proteome</keyword>
<accession>A0A089LHI8</accession>
<sequence>MSGSGIPYALEIALCSIVEELEFYGLGNPPVWLLGGSCGLLLHGARLAAPPRDIDIYCDLEDTWRLHQSLLRYAVSPPEEDFSGSCYSLRSLYFMGEAKAELVGGFRMGSSDLHYSVDVGMLQQYAPVRNFEGIGLVRLMPAVHELIFNLLRGRDERCHAIADLIKQDLDTHLPLLYQLIQGNHLEDHLQTNLEALLGIPASIQI</sequence>
<gene>
    <name evidence="1" type="ORF">PBOR_23375</name>
</gene>
<dbReference type="Gene3D" id="3.30.460.40">
    <property type="match status" value="1"/>
</dbReference>
<dbReference type="InterPro" id="IPR043519">
    <property type="entry name" value="NT_sf"/>
</dbReference>
<proteinExistence type="predicted"/>
<dbReference type="KEGG" id="pbd:PBOR_23375"/>
<name>A0A089LHI8_PAEBO</name>
<dbReference type="AlphaFoldDB" id="A0A089LHI8"/>
<dbReference type="Proteomes" id="UP000029518">
    <property type="component" value="Chromosome"/>
</dbReference>
<reference evidence="1" key="1">
    <citation type="submission" date="2014-08" db="EMBL/GenBank/DDBJ databases">
        <title>Comparative genomics of the Paenibacillus odorifer group.</title>
        <authorList>
            <person name="den Bakker H.C."/>
            <person name="Tsai Y.-C.Y.-C."/>
            <person name="Martin N."/>
            <person name="Korlach J."/>
            <person name="Wiedmann M."/>
        </authorList>
    </citation>
    <scope>NUCLEOTIDE SEQUENCE [LARGE SCALE GENOMIC DNA]</scope>
    <source>
        <strain evidence="1">DSM 13188</strain>
    </source>
</reference>
<organism evidence="1 2">
    <name type="scientific">Paenibacillus borealis</name>
    <dbReference type="NCBI Taxonomy" id="160799"/>
    <lineage>
        <taxon>Bacteria</taxon>
        <taxon>Bacillati</taxon>
        <taxon>Bacillota</taxon>
        <taxon>Bacilli</taxon>
        <taxon>Bacillales</taxon>
        <taxon>Paenibacillaceae</taxon>
        <taxon>Paenibacillus</taxon>
    </lineage>
</organism>
<evidence type="ECO:0000313" key="1">
    <source>
        <dbReference type="EMBL" id="AIQ59560.1"/>
    </source>
</evidence>
<dbReference type="HOGENOM" id="CLU_116697_0_0_9"/>
<protein>
    <submittedName>
        <fullName evidence="1">Uncharacterized protein</fullName>
    </submittedName>
</protein>
<dbReference type="SUPFAM" id="SSF81301">
    <property type="entry name" value="Nucleotidyltransferase"/>
    <property type="match status" value="1"/>
</dbReference>
<dbReference type="EMBL" id="CP009285">
    <property type="protein sequence ID" value="AIQ59560.1"/>
    <property type="molecule type" value="Genomic_DNA"/>
</dbReference>
<evidence type="ECO:0000313" key="2">
    <source>
        <dbReference type="Proteomes" id="UP000029518"/>
    </source>
</evidence>